<evidence type="ECO:0000313" key="3">
    <source>
        <dbReference type="Proteomes" id="UP000178230"/>
    </source>
</evidence>
<dbReference type="EMBL" id="MFIY01000018">
    <property type="protein sequence ID" value="OGG00245.1"/>
    <property type="molecule type" value="Genomic_DNA"/>
</dbReference>
<organism evidence="2 3">
    <name type="scientific">Candidatus Gottesmanbacteria bacterium RBG_13_37_7</name>
    <dbReference type="NCBI Taxonomy" id="1798369"/>
    <lineage>
        <taxon>Bacteria</taxon>
        <taxon>Candidatus Gottesmaniibacteriota</taxon>
    </lineage>
</organism>
<dbReference type="Proteomes" id="UP000178230">
    <property type="component" value="Unassembled WGS sequence"/>
</dbReference>
<keyword evidence="1" id="KW-0472">Membrane</keyword>
<gene>
    <name evidence="2" type="ORF">A2Y99_03535</name>
</gene>
<evidence type="ECO:0000313" key="2">
    <source>
        <dbReference type="EMBL" id="OGG00245.1"/>
    </source>
</evidence>
<protein>
    <submittedName>
        <fullName evidence="2">Uncharacterized protein</fullName>
    </submittedName>
</protein>
<accession>A0A1F5YJB8</accession>
<comment type="caution">
    <text evidence="2">The sequence shown here is derived from an EMBL/GenBank/DDBJ whole genome shotgun (WGS) entry which is preliminary data.</text>
</comment>
<sequence>MAVVIAVVPVAVMVKYVPRILQIVELVHQMEDAIGMEMNVVHGVRLIVQMQIVKAYHVMNVLTKMILVRSRHQHRVRETDVVMKVIFRVIMDVVIRLVVFGIQLTGTVMINAGQAGM</sequence>
<feature type="transmembrane region" description="Helical" evidence="1">
    <location>
        <begin position="93"/>
        <end position="112"/>
    </location>
</feature>
<dbReference type="AlphaFoldDB" id="A0A1F5YJB8"/>
<name>A0A1F5YJB8_9BACT</name>
<proteinExistence type="predicted"/>
<keyword evidence="1" id="KW-0812">Transmembrane</keyword>
<reference evidence="2 3" key="1">
    <citation type="journal article" date="2016" name="Nat. Commun.">
        <title>Thousands of microbial genomes shed light on interconnected biogeochemical processes in an aquifer system.</title>
        <authorList>
            <person name="Anantharaman K."/>
            <person name="Brown C.T."/>
            <person name="Hug L.A."/>
            <person name="Sharon I."/>
            <person name="Castelle C.J."/>
            <person name="Probst A.J."/>
            <person name="Thomas B.C."/>
            <person name="Singh A."/>
            <person name="Wilkins M.J."/>
            <person name="Karaoz U."/>
            <person name="Brodie E.L."/>
            <person name="Williams K.H."/>
            <person name="Hubbard S.S."/>
            <person name="Banfield J.F."/>
        </authorList>
    </citation>
    <scope>NUCLEOTIDE SEQUENCE [LARGE SCALE GENOMIC DNA]</scope>
</reference>
<keyword evidence="1" id="KW-1133">Transmembrane helix</keyword>
<evidence type="ECO:0000256" key="1">
    <source>
        <dbReference type="SAM" id="Phobius"/>
    </source>
</evidence>